<dbReference type="RefSeq" id="WP_016846127.1">
    <property type="nucleotide sequence ID" value="NZ_CP126026.1"/>
</dbReference>
<name>A0ABV4F1M9_BRAEL</name>
<proteinExistence type="predicted"/>
<evidence type="ECO:0008006" key="3">
    <source>
        <dbReference type="Google" id="ProtNLM"/>
    </source>
</evidence>
<comment type="caution">
    <text evidence="1">The sequence shown here is derived from an EMBL/GenBank/DDBJ whole genome shotgun (WGS) entry which is preliminary data.</text>
</comment>
<evidence type="ECO:0000313" key="2">
    <source>
        <dbReference type="Proteomes" id="UP001565471"/>
    </source>
</evidence>
<gene>
    <name evidence="1" type="ORF">ABIF29_003798</name>
</gene>
<dbReference type="EMBL" id="JBGBZA010000002">
    <property type="protein sequence ID" value="MEY9316999.1"/>
    <property type="molecule type" value="Genomic_DNA"/>
</dbReference>
<accession>A0ABV4F1M9</accession>
<evidence type="ECO:0000313" key="1">
    <source>
        <dbReference type="EMBL" id="MEY9316999.1"/>
    </source>
</evidence>
<organism evidence="1 2">
    <name type="scientific">Bradyrhizobium elkanii</name>
    <dbReference type="NCBI Taxonomy" id="29448"/>
    <lineage>
        <taxon>Bacteria</taxon>
        <taxon>Pseudomonadati</taxon>
        <taxon>Pseudomonadota</taxon>
        <taxon>Alphaproteobacteria</taxon>
        <taxon>Hyphomicrobiales</taxon>
        <taxon>Nitrobacteraceae</taxon>
        <taxon>Bradyrhizobium</taxon>
    </lineage>
</organism>
<keyword evidence="2" id="KW-1185">Reference proteome</keyword>
<protein>
    <recommendedName>
        <fullName evidence="3">Helix-turn-helix domain-containing protein</fullName>
    </recommendedName>
</protein>
<sequence length="74" mass="8075">MDKTPDKAHRPPVDVKGAAAYTGFGEGYLNKLRCKGGGPIFIKKAGVVRYDPDDLDLWLAALKRKSTSDVREVA</sequence>
<dbReference type="Proteomes" id="UP001565471">
    <property type="component" value="Unassembled WGS sequence"/>
</dbReference>
<reference evidence="1 2" key="1">
    <citation type="submission" date="2024-07" db="EMBL/GenBank/DDBJ databases">
        <title>Genomic Encyclopedia of Type Strains, Phase V (KMG-V): Genome sequencing to study the core and pangenomes of soil and plant-associated prokaryotes.</title>
        <authorList>
            <person name="Whitman W."/>
        </authorList>
    </citation>
    <scope>NUCLEOTIDE SEQUENCE [LARGE SCALE GENOMIC DNA]</scope>
    <source>
        <strain evidence="1 2">USDA 415</strain>
    </source>
</reference>